<organism evidence="2 3">
    <name type="scientific">Lacipirellula parvula</name>
    <dbReference type="NCBI Taxonomy" id="2650471"/>
    <lineage>
        <taxon>Bacteria</taxon>
        <taxon>Pseudomonadati</taxon>
        <taxon>Planctomycetota</taxon>
        <taxon>Planctomycetia</taxon>
        <taxon>Pirellulales</taxon>
        <taxon>Lacipirellulaceae</taxon>
        <taxon>Lacipirellula</taxon>
    </lineage>
</organism>
<dbReference type="AlphaFoldDB" id="A0A5K7XFF3"/>
<proteinExistence type="predicted"/>
<accession>A0A5K7XFF3</accession>
<keyword evidence="3" id="KW-1185">Reference proteome</keyword>
<feature type="region of interest" description="Disordered" evidence="1">
    <location>
        <begin position="1"/>
        <end position="25"/>
    </location>
</feature>
<protein>
    <submittedName>
        <fullName evidence="2">Uncharacterized protein</fullName>
    </submittedName>
</protein>
<dbReference type="KEGG" id="lpav:PLANPX_4737"/>
<evidence type="ECO:0000256" key="1">
    <source>
        <dbReference type="SAM" id="MobiDB-lite"/>
    </source>
</evidence>
<dbReference type="Proteomes" id="UP000326837">
    <property type="component" value="Chromosome"/>
</dbReference>
<reference evidence="3" key="1">
    <citation type="submission" date="2019-10" db="EMBL/GenBank/DDBJ databases">
        <title>Lacipirellula parvula gen. nov., sp. nov., representing a lineage of planctomycetes widespread in freshwater anoxic habitats, and description of the family Lacipirellulaceae.</title>
        <authorList>
            <person name="Dedysh S.N."/>
            <person name="Kulichevskaya I.S."/>
            <person name="Beletsky A.V."/>
            <person name="Rakitin A.L."/>
            <person name="Mardanov A.V."/>
            <person name="Ivanova A.A."/>
            <person name="Saltykova V.X."/>
            <person name="Rijpstra W.I.C."/>
            <person name="Sinninghe Damste J.S."/>
            <person name="Ravin N.V."/>
        </authorList>
    </citation>
    <scope>NUCLEOTIDE SEQUENCE [LARGE SCALE GENOMIC DNA]</scope>
    <source>
        <strain evidence="3">PX69</strain>
    </source>
</reference>
<name>A0A5K7XFF3_9BACT</name>
<evidence type="ECO:0000313" key="3">
    <source>
        <dbReference type="Proteomes" id="UP000326837"/>
    </source>
</evidence>
<gene>
    <name evidence="2" type="ORF">PLANPX_4737</name>
</gene>
<evidence type="ECO:0000313" key="2">
    <source>
        <dbReference type="EMBL" id="BBO35125.1"/>
    </source>
</evidence>
<sequence length="54" mass="5600">MKFSAPRLPESRGFPDGGTWGGASPLAATRLPAAPKFPRLHRLTGLGEASLALA</sequence>
<dbReference type="EMBL" id="AP021861">
    <property type="protein sequence ID" value="BBO35125.1"/>
    <property type="molecule type" value="Genomic_DNA"/>
</dbReference>